<evidence type="ECO:0000256" key="11">
    <source>
        <dbReference type="ARBA" id="ARBA00037437"/>
    </source>
</evidence>
<feature type="domain" description="EF-hand" evidence="13">
    <location>
        <begin position="578"/>
        <end position="613"/>
    </location>
</feature>
<dbReference type="Gene3D" id="3.30.70.270">
    <property type="match status" value="1"/>
</dbReference>
<dbReference type="PROSITE" id="PS50878">
    <property type="entry name" value="RT_POL"/>
    <property type="match status" value="1"/>
</dbReference>
<dbReference type="InterPro" id="IPR000477">
    <property type="entry name" value="RT_dom"/>
</dbReference>
<feature type="domain" description="Reverse transcriptase" evidence="14">
    <location>
        <begin position="195"/>
        <end position="472"/>
    </location>
</feature>
<evidence type="ECO:0000313" key="16">
    <source>
        <dbReference type="Proteomes" id="UP001274896"/>
    </source>
</evidence>
<sequence>MLISNSRLYFNDFNGHFGEGNTGDEEVMGKFGVKERNLEGQMVVDFTKRMDMDMDMEKNTYFQKREEHRVTYKSGGRRTQKKRQKLRQALGGQVVLPDDWETTAEVIRKTGRKVLGVSSGRRKEDKETWWWNEEVQDSIQRNRLAKKKWDMDTTEENRQEYKELQRRVKREVSKQKAYDELYSRLDTREGEKDLYRLARQRDQDGKDVQQVRVIKDRDGRVLTSEESVQRRWKEYFEGLMNEENEREKRVEGVNSVEQKVDKIRKDEVRKALKRMKSGKAVGPDDIPVEVWKCLGEAAVEFLTSLFNRVLENLEKAYDRVPREELWYCMRKSGVAEKYVRVVQDMYERSRTVVRSAVGQTEEFKVEMGLHQGSALSPFLFAIVMDQLSEEVRQESPWTMMFADDIVICSESREQVEENLERWRFALERRGMKVSRSKTEYMCVNERDGSGTERLQGEEVKKLQEFKYLRSTVQNNGECGKEIMGKQNSKLTPEVMEDLVKNTEFNEHELKQWYKGFLKDCPSGKLNLDEFQQLYVKFFPYGDASKFAQHAFRTFDKNGDGTIDFREFICALSITSRGSFEQKLNWAFNMYDLDGDGKITRVEMLEIIEAIYKMVGTVIMMKMNEDGLTPEQRVDRIFSKMDKNNDDQITLDEFKEAAKSDPSIVLLLQCDMQK</sequence>
<dbReference type="EC" id="3.1.26.4" evidence="4"/>
<evidence type="ECO:0000256" key="7">
    <source>
        <dbReference type="ARBA" id="ARBA00022723"/>
    </source>
</evidence>
<dbReference type="CDD" id="cd00051">
    <property type="entry name" value="EFh"/>
    <property type="match status" value="2"/>
</dbReference>
<feature type="domain" description="EF-hand" evidence="13">
    <location>
        <begin position="628"/>
        <end position="663"/>
    </location>
</feature>
<keyword evidence="16" id="KW-1185">Reference proteome</keyword>
<dbReference type="GO" id="GO:0004523">
    <property type="term" value="F:RNA-DNA hybrid ribonuclease activity"/>
    <property type="evidence" value="ECO:0007669"/>
    <property type="project" value="UniProtKB-EC"/>
</dbReference>
<dbReference type="PRINTS" id="PR00450">
    <property type="entry name" value="RECOVERIN"/>
</dbReference>
<comment type="function">
    <text evidence="11">May be involved in the calcium-dependent regulation of rhodopsin phosphorylation. Binds three calcium ions.</text>
</comment>
<comment type="function">
    <text evidence="1">Regulates (in vitro) the inhibition of rhodopsin phosphorylation in a calcium-dependent manner.</text>
</comment>
<dbReference type="Proteomes" id="UP001274896">
    <property type="component" value="Unassembled WGS sequence"/>
</dbReference>
<keyword evidence="9" id="KW-0106">Calcium</keyword>
<evidence type="ECO:0000256" key="1">
    <source>
        <dbReference type="ARBA" id="ARBA00002143"/>
    </source>
</evidence>
<dbReference type="Pfam" id="PF13499">
    <property type="entry name" value="EF-hand_7"/>
    <property type="match status" value="1"/>
</dbReference>
<evidence type="ECO:0000256" key="10">
    <source>
        <dbReference type="ARBA" id="ARBA00023288"/>
    </source>
</evidence>
<dbReference type="Gene3D" id="1.10.238.10">
    <property type="entry name" value="EF-hand"/>
    <property type="match status" value="1"/>
</dbReference>
<dbReference type="InterPro" id="IPR043502">
    <property type="entry name" value="DNA/RNA_pol_sf"/>
</dbReference>
<evidence type="ECO:0000313" key="15">
    <source>
        <dbReference type="EMBL" id="KAK3537560.1"/>
    </source>
</evidence>
<comment type="caution">
    <text evidence="15">The sequence shown here is derived from an EMBL/GenBank/DDBJ whole genome shotgun (WGS) entry which is preliminary data.</text>
</comment>
<keyword evidence="10" id="KW-0449">Lipoprotein</keyword>
<keyword evidence="12" id="KW-0175">Coiled coil</keyword>
<keyword evidence="7" id="KW-0479">Metal-binding</keyword>
<gene>
    <name evidence="15" type="ORF">QTP70_013778</name>
</gene>
<dbReference type="AlphaFoldDB" id="A0AAE0QZG1"/>
<evidence type="ECO:0000259" key="14">
    <source>
        <dbReference type="PROSITE" id="PS50878"/>
    </source>
</evidence>
<dbReference type="InterPro" id="IPR011992">
    <property type="entry name" value="EF-hand-dom_pair"/>
</dbReference>
<feature type="domain" description="EF-hand" evidence="13">
    <location>
        <begin position="542"/>
        <end position="577"/>
    </location>
</feature>
<evidence type="ECO:0000259" key="13">
    <source>
        <dbReference type="PROSITE" id="PS50222"/>
    </source>
</evidence>
<dbReference type="SUPFAM" id="SSF47473">
    <property type="entry name" value="EF-hand"/>
    <property type="match status" value="1"/>
</dbReference>
<evidence type="ECO:0000256" key="8">
    <source>
        <dbReference type="ARBA" id="ARBA00022737"/>
    </source>
</evidence>
<dbReference type="FunFam" id="1.10.238.10:FF:000009">
    <property type="entry name" value="Visinin-like protein 1"/>
    <property type="match status" value="1"/>
</dbReference>
<dbReference type="SUPFAM" id="SSF56672">
    <property type="entry name" value="DNA/RNA polymerases"/>
    <property type="match status" value="1"/>
</dbReference>
<dbReference type="PANTHER" id="PTHR23055:SF101">
    <property type="entry name" value="VISININ-LIKE PROTEIN 1"/>
    <property type="match status" value="1"/>
</dbReference>
<dbReference type="InterPro" id="IPR018247">
    <property type="entry name" value="EF_Hand_1_Ca_BS"/>
</dbReference>
<dbReference type="PROSITE" id="PS00018">
    <property type="entry name" value="EF_HAND_1"/>
    <property type="match status" value="3"/>
</dbReference>
<evidence type="ECO:0000256" key="6">
    <source>
        <dbReference type="ARBA" id="ARBA00022707"/>
    </source>
</evidence>
<dbReference type="InterPro" id="IPR028846">
    <property type="entry name" value="Recoverin"/>
</dbReference>
<dbReference type="PROSITE" id="PS50222">
    <property type="entry name" value="EF_HAND_2"/>
    <property type="match status" value="3"/>
</dbReference>
<evidence type="ECO:0000256" key="3">
    <source>
        <dbReference type="ARBA" id="ARBA00010879"/>
    </source>
</evidence>
<accession>A0AAE0QZG1</accession>
<keyword evidence="6" id="KW-0519">Myristate</keyword>
<dbReference type="Pfam" id="PF00078">
    <property type="entry name" value="RVT_1"/>
    <property type="match status" value="1"/>
</dbReference>
<evidence type="ECO:0000256" key="12">
    <source>
        <dbReference type="SAM" id="Coils"/>
    </source>
</evidence>
<organism evidence="15 16">
    <name type="scientific">Hemibagrus guttatus</name>
    <dbReference type="NCBI Taxonomy" id="175788"/>
    <lineage>
        <taxon>Eukaryota</taxon>
        <taxon>Metazoa</taxon>
        <taxon>Chordata</taxon>
        <taxon>Craniata</taxon>
        <taxon>Vertebrata</taxon>
        <taxon>Euteleostomi</taxon>
        <taxon>Actinopterygii</taxon>
        <taxon>Neopterygii</taxon>
        <taxon>Teleostei</taxon>
        <taxon>Ostariophysi</taxon>
        <taxon>Siluriformes</taxon>
        <taxon>Bagridae</taxon>
        <taxon>Hemibagrus</taxon>
    </lineage>
</organism>
<comment type="similarity">
    <text evidence="3">Belongs to the beta type-B retroviral polymerase family. HERV class-II K(HML-2) pol subfamily.</text>
</comment>
<comment type="similarity">
    <text evidence="2">Belongs to the recoverin family.</text>
</comment>
<dbReference type="SMART" id="SM00054">
    <property type="entry name" value="EFh"/>
    <property type="match status" value="3"/>
</dbReference>
<evidence type="ECO:0000256" key="4">
    <source>
        <dbReference type="ARBA" id="ARBA00012180"/>
    </source>
</evidence>
<evidence type="ECO:0000256" key="5">
    <source>
        <dbReference type="ARBA" id="ARBA00018066"/>
    </source>
</evidence>
<dbReference type="Pfam" id="PF00036">
    <property type="entry name" value="EF-hand_1"/>
    <property type="match status" value="1"/>
</dbReference>
<keyword evidence="8" id="KW-0677">Repeat</keyword>
<dbReference type="EMBL" id="JAUCMX010000008">
    <property type="protein sequence ID" value="KAK3537560.1"/>
    <property type="molecule type" value="Genomic_DNA"/>
</dbReference>
<evidence type="ECO:0000256" key="9">
    <source>
        <dbReference type="ARBA" id="ARBA00022837"/>
    </source>
</evidence>
<dbReference type="InterPro" id="IPR043128">
    <property type="entry name" value="Rev_trsase/Diguanyl_cyclase"/>
</dbReference>
<reference evidence="15" key="1">
    <citation type="submission" date="2023-06" db="EMBL/GenBank/DDBJ databases">
        <title>Male Hemibagrus guttatus genome.</title>
        <authorList>
            <person name="Bian C."/>
        </authorList>
    </citation>
    <scope>NUCLEOTIDE SEQUENCE</scope>
    <source>
        <strain evidence="15">Male_cb2023</strain>
        <tissue evidence="15">Muscle</tissue>
    </source>
</reference>
<name>A0AAE0QZG1_9TELE</name>
<dbReference type="InterPro" id="IPR002048">
    <property type="entry name" value="EF_hand_dom"/>
</dbReference>
<feature type="coiled-coil region" evidence="12">
    <location>
        <begin position="144"/>
        <end position="174"/>
    </location>
</feature>
<dbReference type="PANTHER" id="PTHR23055">
    <property type="entry name" value="CALCIUM BINDING PROTEINS"/>
    <property type="match status" value="1"/>
</dbReference>
<dbReference type="GO" id="GO:0005509">
    <property type="term" value="F:calcium ion binding"/>
    <property type="evidence" value="ECO:0007669"/>
    <property type="project" value="InterPro"/>
</dbReference>
<evidence type="ECO:0000256" key="2">
    <source>
        <dbReference type="ARBA" id="ARBA00006049"/>
    </source>
</evidence>
<protein>
    <recommendedName>
        <fullName evidence="5">Visinin-like protein 1</fullName>
        <ecNumber evidence="4">3.1.26.4</ecNumber>
    </recommendedName>
</protein>
<proteinExistence type="inferred from homology"/>